<name>A0A133KH42_9FIRM</name>
<comment type="caution">
    <text evidence="4">The sequence shown here is derived from an EMBL/GenBank/DDBJ whole genome shotgun (WGS) entry which is preliminary data.</text>
</comment>
<feature type="compositionally biased region" description="Polar residues" evidence="2">
    <location>
        <begin position="1"/>
        <end position="16"/>
    </location>
</feature>
<feature type="domain" description="Atypical Rib" evidence="3">
    <location>
        <begin position="100"/>
        <end position="168"/>
    </location>
</feature>
<dbReference type="Proteomes" id="UP000070383">
    <property type="component" value="Unassembled WGS sequence"/>
</dbReference>
<evidence type="ECO:0000256" key="1">
    <source>
        <dbReference type="ARBA" id="ARBA00022729"/>
    </source>
</evidence>
<feature type="domain" description="Atypical Rib" evidence="3">
    <location>
        <begin position="17"/>
        <end position="93"/>
    </location>
</feature>
<dbReference type="AlphaFoldDB" id="A0A133KH42"/>
<feature type="compositionally biased region" description="Basic and acidic residues" evidence="2">
    <location>
        <begin position="74"/>
        <end position="98"/>
    </location>
</feature>
<reference evidence="5" key="1">
    <citation type="submission" date="2016-01" db="EMBL/GenBank/DDBJ databases">
        <authorList>
            <person name="Mitreva M."/>
            <person name="Pepin K.H."/>
            <person name="Mihindukulasuriya K.A."/>
            <person name="Fulton R."/>
            <person name="Fronick C."/>
            <person name="O'Laughlin M."/>
            <person name="Miner T."/>
            <person name="Herter B."/>
            <person name="Rosa B.A."/>
            <person name="Cordes M."/>
            <person name="Tomlinson C."/>
            <person name="Wollam A."/>
            <person name="Palsikar V.B."/>
            <person name="Mardis E.R."/>
            <person name="Wilson R.K."/>
        </authorList>
    </citation>
    <scope>NUCLEOTIDE SEQUENCE [LARGE SCALE GENOMIC DNA]</scope>
    <source>
        <strain evidence="5">MJR8151</strain>
    </source>
</reference>
<dbReference type="Pfam" id="PF18938">
    <property type="entry name" value="aRib"/>
    <property type="match status" value="6"/>
</dbReference>
<sequence length="545" mass="58160">DTSKANAKTPVDTTAPTVKAPESQVIVANSKALTDEEKGKVKKAVEDANKDGSGNSTLPEGATIEVSDDGSVTIKDKTGKEIGKISPDKTVKQDDSKLAVKAPENPVEVTNPDEVTAEEQGKIKEAIKKANPDLKLEDKDITVDDKGNVTIKKDGKEAKLSSAQTVKKAQTSAKTILAPAKLVEVIDPANLTAEEKAAVEKAVRDANKDLPTDAIVSVGNDGSVIISDKASSELGRLNPAQTVKKKSQDQGTTSGEGGQESGEAILIKAPDELVLVKDSKRLTAKEKEAVREAIRKANPSLAKDVSIEVSDDGSLIIKDRNGKILGKISGSKTVKEDASTLDIQIPASIRVKDRRNLSDEDKEAIKKAIIKANPGLNLLLEDINIGADGSVIVKKNGKEARIDADRLNLISENGKESNSQKDTTIADRIDPILPQKKIEVNDKDKLSEEEKGQVEEAIKDSNKDKFPQGTDVKVNKDGSADIIYPDGSRDSIEGSKLVEEKSRGKENRNKNSSNVKTGIESESGTLLSLLASISGLVALKKKKRK</sequence>
<feature type="compositionally biased region" description="Basic and acidic residues" evidence="2">
    <location>
        <begin position="440"/>
        <end position="466"/>
    </location>
</feature>
<evidence type="ECO:0000259" key="3">
    <source>
        <dbReference type="Pfam" id="PF18938"/>
    </source>
</evidence>
<feature type="compositionally biased region" description="Basic and acidic residues" evidence="2">
    <location>
        <begin position="487"/>
        <end position="509"/>
    </location>
</feature>
<evidence type="ECO:0000313" key="5">
    <source>
        <dbReference type="Proteomes" id="UP000070383"/>
    </source>
</evidence>
<keyword evidence="1" id="KW-0732">Signal</keyword>
<dbReference type="InterPro" id="IPR044024">
    <property type="entry name" value="aRib"/>
</dbReference>
<evidence type="ECO:0000313" key="4">
    <source>
        <dbReference type="EMBL" id="KWZ78838.1"/>
    </source>
</evidence>
<dbReference type="STRING" id="33036.HMPREF3200_00533"/>
<feature type="domain" description="Atypical Rib" evidence="3">
    <location>
        <begin position="267"/>
        <end position="336"/>
    </location>
</feature>
<feature type="region of interest" description="Disordered" evidence="2">
    <location>
        <begin position="31"/>
        <end position="108"/>
    </location>
</feature>
<dbReference type="PATRIC" id="fig|33036.3.peg.531"/>
<dbReference type="EMBL" id="LRPM01000014">
    <property type="protein sequence ID" value="KWZ78838.1"/>
    <property type="molecule type" value="Genomic_DNA"/>
</dbReference>
<proteinExistence type="predicted"/>
<feature type="domain" description="Atypical Rib" evidence="3">
    <location>
        <begin position="175"/>
        <end position="245"/>
    </location>
</feature>
<feature type="domain" description="Atypical Rib" evidence="3">
    <location>
        <begin position="342"/>
        <end position="407"/>
    </location>
</feature>
<feature type="region of interest" description="Disordered" evidence="2">
    <location>
        <begin position="1"/>
        <end position="20"/>
    </location>
</feature>
<protein>
    <recommendedName>
        <fullName evidence="3">Atypical Rib domain-containing protein</fullName>
    </recommendedName>
</protein>
<accession>A0A133KH42</accession>
<feature type="region of interest" description="Disordered" evidence="2">
    <location>
        <begin position="236"/>
        <end position="265"/>
    </location>
</feature>
<feature type="region of interest" description="Disordered" evidence="2">
    <location>
        <begin position="440"/>
        <end position="521"/>
    </location>
</feature>
<evidence type="ECO:0000256" key="2">
    <source>
        <dbReference type="SAM" id="MobiDB-lite"/>
    </source>
</evidence>
<feature type="compositionally biased region" description="Basic and acidic residues" evidence="2">
    <location>
        <begin position="33"/>
        <end position="50"/>
    </location>
</feature>
<organism evidence="4 5">
    <name type="scientific">Anaerococcus tetradius</name>
    <dbReference type="NCBI Taxonomy" id="33036"/>
    <lineage>
        <taxon>Bacteria</taxon>
        <taxon>Bacillati</taxon>
        <taxon>Bacillota</taxon>
        <taxon>Tissierellia</taxon>
        <taxon>Tissierellales</taxon>
        <taxon>Peptoniphilaceae</taxon>
        <taxon>Anaerococcus</taxon>
    </lineage>
</organism>
<feature type="domain" description="Atypical Rib" evidence="3">
    <location>
        <begin position="430"/>
        <end position="501"/>
    </location>
</feature>
<keyword evidence="5" id="KW-1185">Reference proteome</keyword>
<gene>
    <name evidence="4" type="ORF">HMPREF3200_00533</name>
</gene>
<feature type="compositionally biased region" description="Polar residues" evidence="2">
    <location>
        <begin position="510"/>
        <end position="521"/>
    </location>
</feature>
<feature type="non-terminal residue" evidence="4">
    <location>
        <position position="1"/>
    </location>
</feature>
<dbReference type="Gene3D" id="3.10.20.890">
    <property type="match status" value="6"/>
</dbReference>